<organism evidence="3">
    <name type="scientific">Pectinophora gossypiella</name>
    <name type="common">Cotton pink bollworm</name>
    <name type="synonym">Depressaria gossypiella</name>
    <dbReference type="NCBI Taxonomy" id="13191"/>
    <lineage>
        <taxon>Eukaryota</taxon>
        <taxon>Metazoa</taxon>
        <taxon>Ecdysozoa</taxon>
        <taxon>Arthropoda</taxon>
        <taxon>Hexapoda</taxon>
        <taxon>Insecta</taxon>
        <taxon>Pterygota</taxon>
        <taxon>Neoptera</taxon>
        <taxon>Endopterygota</taxon>
        <taxon>Lepidoptera</taxon>
        <taxon>Glossata</taxon>
        <taxon>Ditrysia</taxon>
        <taxon>Gelechioidea</taxon>
        <taxon>Gelechiidae</taxon>
        <taxon>Apatetrinae</taxon>
        <taxon>Pectinophora</taxon>
    </lineage>
</organism>
<proteinExistence type="predicted"/>
<feature type="region of interest" description="Disordered" evidence="1">
    <location>
        <begin position="1"/>
        <end position="86"/>
    </location>
</feature>
<dbReference type="InterPro" id="IPR036236">
    <property type="entry name" value="Znf_C2H2_sf"/>
</dbReference>
<dbReference type="GO" id="GO:0003676">
    <property type="term" value="F:nucleic acid binding"/>
    <property type="evidence" value="ECO:0007669"/>
    <property type="project" value="InterPro"/>
</dbReference>
<dbReference type="SUPFAM" id="SSF57667">
    <property type="entry name" value="beta-beta-alpha zinc fingers"/>
    <property type="match status" value="3"/>
</dbReference>
<dbReference type="InterPro" id="IPR003604">
    <property type="entry name" value="Matrin/U1-like-C_Znf_C2H2"/>
</dbReference>
<evidence type="ECO:0000259" key="2">
    <source>
        <dbReference type="PROSITE" id="PS00028"/>
    </source>
</evidence>
<dbReference type="OrthoDB" id="434647at2759"/>
<dbReference type="AlphaFoldDB" id="A0A1E1WUT6"/>
<feature type="compositionally biased region" description="Acidic residues" evidence="1">
    <location>
        <begin position="305"/>
        <end position="331"/>
    </location>
</feature>
<dbReference type="SMART" id="SM00451">
    <property type="entry name" value="ZnF_U1"/>
    <property type="match status" value="3"/>
</dbReference>
<sequence>MNFRGGYTFEDNSVDDVPNPFEDFSDSGHRNQQYNNAYGDYQGGYGPPTRSNKSKIFQGPGPQRNKRTPAIWGRGFGPNGPPFTSSTRTYEERAVKYLVRCGLPMNSVKNLPADLLELLQPHYCGLCGQNFESFQMSRSHYISRRHAKNKSKWLGQHHGKPPQGFNEAFQAPFRSRDMYCELCDVQITSKIHADSHYSGKSHRSVVDGRKKPKNVNLLKPGMERRIINLIRREKKFLKMSAQEAPVEVKEPAKIQSDLFCEICKTSVTCTEQMTSHLNGKRHLQKEKQYILKAMQGGNPAQTESNDAENQVEDNGDAEQDEGNDDVAEEAENGSKGEKEADDAENEEWGDEWD</sequence>
<accession>A0A1E1WUT6</accession>
<feature type="domain" description="C2H2-type" evidence="2">
    <location>
        <begin position="124"/>
        <end position="146"/>
    </location>
</feature>
<protein>
    <recommendedName>
        <fullName evidence="2">C2H2-type domain-containing protein</fullName>
    </recommendedName>
</protein>
<evidence type="ECO:0000313" key="3">
    <source>
        <dbReference type="EMBL" id="JAT90742.1"/>
    </source>
</evidence>
<evidence type="ECO:0000256" key="1">
    <source>
        <dbReference type="SAM" id="MobiDB-lite"/>
    </source>
</evidence>
<dbReference type="PANTHER" id="PTHR46786">
    <property type="entry name" value="ZINC FINGER MATRIN-TYPE PROTEIN 3"/>
    <property type="match status" value="1"/>
</dbReference>
<reference evidence="3" key="1">
    <citation type="submission" date="2015-09" db="EMBL/GenBank/DDBJ databases">
        <title>De novo assembly of Pectinophora gossypiella (Pink Bollworm) gut transcriptome.</title>
        <authorList>
            <person name="Tassone E.E."/>
        </authorList>
    </citation>
    <scope>NUCLEOTIDE SEQUENCE</scope>
</reference>
<dbReference type="PANTHER" id="PTHR46786:SF1">
    <property type="entry name" value="ZINC FINGER MATRIN-TYPE PROTEIN 3"/>
    <property type="match status" value="1"/>
</dbReference>
<gene>
    <name evidence="3" type="ORF">g.4513</name>
</gene>
<name>A0A1E1WUT6_PECGO</name>
<dbReference type="PROSITE" id="PS00028">
    <property type="entry name" value="ZINC_FINGER_C2H2_1"/>
    <property type="match status" value="1"/>
</dbReference>
<dbReference type="Gene3D" id="3.30.160.60">
    <property type="entry name" value="Classic Zinc Finger"/>
    <property type="match status" value="3"/>
</dbReference>
<feature type="compositionally biased region" description="Acidic residues" evidence="1">
    <location>
        <begin position="339"/>
        <end position="353"/>
    </location>
</feature>
<dbReference type="Pfam" id="PF12874">
    <property type="entry name" value="zf-met"/>
    <property type="match status" value="2"/>
</dbReference>
<dbReference type="InterPro" id="IPR013087">
    <property type="entry name" value="Znf_C2H2_type"/>
</dbReference>
<dbReference type="GO" id="GO:0008270">
    <property type="term" value="F:zinc ion binding"/>
    <property type="evidence" value="ECO:0007669"/>
    <property type="project" value="InterPro"/>
</dbReference>
<feature type="region of interest" description="Disordered" evidence="1">
    <location>
        <begin position="295"/>
        <end position="353"/>
    </location>
</feature>
<dbReference type="EMBL" id="GDQN01000312">
    <property type="protein sequence ID" value="JAT90742.1"/>
    <property type="molecule type" value="Transcribed_RNA"/>
</dbReference>
<dbReference type="InterPro" id="IPR052644">
    <property type="entry name" value="ZMAT3"/>
</dbReference>